<proteinExistence type="inferred from homology"/>
<dbReference type="Pfam" id="PF01569">
    <property type="entry name" value="PAP2"/>
    <property type="match status" value="1"/>
</dbReference>
<evidence type="ECO:0000259" key="7">
    <source>
        <dbReference type="SMART" id="SM00014"/>
    </source>
</evidence>
<evidence type="ECO:0000256" key="2">
    <source>
        <dbReference type="ARBA" id="ARBA00008816"/>
    </source>
</evidence>
<accession>A0AAE8SU65</accession>
<feature type="transmembrane region" description="Helical" evidence="6">
    <location>
        <begin position="151"/>
        <end position="172"/>
    </location>
</feature>
<dbReference type="PANTHER" id="PTHR10165:SF84">
    <property type="entry name" value="PHOSPHATIDIC ACID PHOSPHATASE BETA"/>
    <property type="match status" value="1"/>
</dbReference>
<feature type="transmembrane region" description="Helical" evidence="6">
    <location>
        <begin position="68"/>
        <end position="88"/>
    </location>
</feature>
<dbReference type="GO" id="GO:0008195">
    <property type="term" value="F:phosphatidate phosphatase activity"/>
    <property type="evidence" value="ECO:0007669"/>
    <property type="project" value="TreeGrafter"/>
</dbReference>
<dbReference type="Gene3D" id="1.20.144.10">
    <property type="entry name" value="Phosphatidic acid phosphatase type 2/haloperoxidase"/>
    <property type="match status" value="1"/>
</dbReference>
<evidence type="ECO:0000256" key="1">
    <source>
        <dbReference type="ARBA" id="ARBA00004141"/>
    </source>
</evidence>
<protein>
    <recommendedName>
        <fullName evidence="7">Phosphatidic acid phosphatase type 2/haloperoxidase domain-containing protein</fullName>
    </recommendedName>
</protein>
<comment type="subcellular location">
    <subcellularLocation>
        <location evidence="1">Membrane</location>
        <topology evidence="1">Multi-pass membrane protein</topology>
    </subcellularLocation>
</comment>
<comment type="similarity">
    <text evidence="2">Belongs to the PA-phosphatase related phosphoesterase family.</text>
</comment>
<keyword evidence="4 6" id="KW-1133">Transmembrane helix</keyword>
<comment type="caution">
    <text evidence="8">The sequence shown here is derived from an EMBL/GenBank/DDBJ whole genome shotgun (WGS) entry which is preliminary data.</text>
</comment>
<dbReference type="InterPro" id="IPR043216">
    <property type="entry name" value="PAP-like"/>
</dbReference>
<dbReference type="PANTHER" id="PTHR10165">
    <property type="entry name" value="LIPID PHOSPHATE PHOSPHATASE"/>
    <property type="match status" value="1"/>
</dbReference>
<dbReference type="AlphaFoldDB" id="A0AAE8SU65"/>
<evidence type="ECO:0000313" key="8">
    <source>
        <dbReference type="EMBL" id="SPO01389.1"/>
    </source>
</evidence>
<name>A0AAE8SU65_9PEZI</name>
<dbReference type="SUPFAM" id="SSF48317">
    <property type="entry name" value="Acid phosphatase/Vanadium-dependent haloperoxidase"/>
    <property type="match status" value="1"/>
</dbReference>
<evidence type="ECO:0000256" key="6">
    <source>
        <dbReference type="SAM" id="Phobius"/>
    </source>
</evidence>
<dbReference type="EMBL" id="ONZQ02000005">
    <property type="protein sequence ID" value="SPO01389.1"/>
    <property type="molecule type" value="Genomic_DNA"/>
</dbReference>
<dbReference type="Proteomes" id="UP001187682">
    <property type="component" value="Unassembled WGS sequence"/>
</dbReference>
<evidence type="ECO:0000256" key="5">
    <source>
        <dbReference type="ARBA" id="ARBA00023136"/>
    </source>
</evidence>
<keyword evidence="9" id="KW-1185">Reference proteome</keyword>
<sequence>MDYFRRPRRGDDTLPTNHQASGISSVRRLWGKRVGFGRRQADRNSNPFVQQVGQRSIASMFSYWFRHIWLDAVTITVVGLVTLAIYLAPLRGSRRFPLSDDPMVNAHLSYPYRGWVISTLGVALISIAMPIAIILLFNVHLRSLWDFTNGFGGTIYAVIIAEAVHVLLKSFITGFRPYFLTVCDPDPVEVALGGEGYGGLYFSPDVCRQPDRMLLKQAMTSFPSGHAAASFAGLGFLFLYLNGKLKPWGNYRPMSWELPFVLAPLAGALLLSCSVLVNADHHASDVVVGGAIGAVSALATYRAVFASTWDWRFNHIALRPREIMAYELGGENAEGVMLHKGTWRARVGRNFETREVGYWRGVAPEEGRGRTEMADRAGMASREQ</sequence>
<feature type="transmembrane region" description="Helical" evidence="6">
    <location>
        <begin position="222"/>
        <end position="242"/>
    </location>
</feature>
<dbReference type="GO" id="GO:0016020">
    <property type="term" value="C:membrane"/>
    <property type="evidence" value="ECO:0007669"/>
    <property type="project" value="UniProtKB-SubCell"/>
</dbReference>
<feature type="transmembrane region" description="Helical" evidence="6">
    <location>
        <begin position="283"/>
        <end position="304"/>
    </location>
</feature>
<feature type="transmembrane region" description="Helical" evidence="6">
    <location>
        <begin position="115"/>
        <end position="139"/>
    </location>
</feature>
<evidence type="ECO:0000256" key="3">
    <source>
        <dbReference type="ARBA" id="ARBA00022692"/>
    </source>
</evidence>
<dbReference type="InterPro" id="IPR036938">
    <property type="entry name" value="PAP2/HPO_sf"/>
</dbReference>
<reference evidence="8" key="1">
    <citation type="submission" date="2018-03" db="EMBL/GenBank/DDBJ databases">
        <authorList>
            <person name="Guldener U."/>
        </authorList>
    </citation>
    <scope>NUCLEOTIDE SEQUENCE</scope>
</reference>
<evidence type="ECO:0000256" key="4">
    <source>
        <dbReference type="ARBA" id="ARBA00022989"/>
    </source>
</evidence>
<evidence type="ECO:0000313" key="9">
    <source>
        <dbReference type="Proteomes" id="UP001187682"/>
    </source>
</evidence>
<keyword evidence="5 6" id="KW-0472">Membrane</keyword>
<feature type="transmembrane region" description="Helical" evidence="6">
    <location>
        <begin position="254"/>
        <end position="277"/>
    </location>
</feature>
<gene>
    <name evidence="8" type="ORF">DNG_04065</name>
</gene>
<keyword evidence="3 6" id="KW-0812">Transmembrane</keyword>
<dbReference type="GO" id="GO:0046839">
    <property type="term" value="P:phospholipid dephosphorylation"/>
    <property type="evidence" value="ECO:0007669"/>
    <property type="project" value="TreeGrafter"/>
</dbReference>
<dbReference type="InterPro" id="IPR000326">
    <property type="entry name" value="PAP2/HPO"/>
</dbReference>
<dbReference type="SMART" id="SM00014">
    <property type="entry name" value="acidPPc"/>
    <property type="match status" value="1"/>
</dbReference>
<feature type="domain" description="Phosphatidic acid phosphatase type 2/haloperoxidase" evidence="7">
    <location>
        <begin position="151"/>
        <end position="301"/>
    </location>
</feature>
<organism evidence="8 9">
    <name type="scientific">Cephalotrichum gorgonifer</name>
    <dbReference type="NCBI Taxonomy" id="2041049"/>
    <lineage>
        <taxon>Eukaryota</taxon>
        <taxon>Fungi</taxon>
        <taxon>Dikarya</taxon>
        <taxon>Ascomycota</taxon>
        <taxon>Pezizomycotina</taxon>
        <taxon>Sordariomycetes</taxon>
        <taxon>Hypocreomycetidae</taxon>
        <taxon>Microascales</taxon>
        <taxon>Microascaceae</taxon>
        <taxon>Cephalotrichum</taxon>
    </lineage>
</organism>
<dbReference type="GO" id="GO:0006644">
    <property type="term" value="P:phospholipid metabolic process"/>
    <property type="evidence" value="ECO:0007669"/>
    <property type="project" value="InterPro"/>
</dbReference>